<name>A0ABQ9XI73_9EUKA</name>
<proteinExistence type="predicted"/>
<keyword evidence="2" id="KW-1185">Reference proteome</keyword>
<gene>
    <name evidence="1" type="ORF">BLNAU_13689</name>
</gene>
<organism evidence="1 2">
    <name type="scientific">Blattamonas nauphoetae</name>
    <dbReference type="NCBI Taxonomy" id="2049346"/>
    <lineage>
        <taxon>Eukaryota</taxon>
        <taxon>Metamonada</taxon>
        <taxon>Preaxostyla</taxon>
        <taxon>Oxymonadida</taxon>
        <taxon>Blattamonas</taxon>
    </lineage>
</organism>
<protein>
    <submittedName>
        <fullName evidence="1">Uncharacterized protein</fullName>
    </submittedName>
</protein>
<evidence type="ECO:0000313" key="2">
    <source>
        <dbReference type="Proteomes" id="UP001281761"/>
    </source>
</evidence>
<accession>A0ABQ9XI73</accession>
<sequence length="1003" mass="114094">MGNAASRRIGQVKDKSVALDNEAHIKLIRKLLIIIDSCVGVLHRDDFIDLDRDLYDADHFDLSRFLYLSFDTLHHNSNERENLKPFFFRSAILSLFGQLIVNAMTYIKRGVLSHDQKCPFLHVITGAPGIGKTANRYPFITLLMGFGVKTITTKREGECGFVFRRTDKTKAGRAKVTVQDSDGQNIALNVQTYLYHYDVFMFDRDEGIRTIYHPKEGAAYDPRRLTDRKSVCLGQLIVPSVECFPHFLRLIIGKTDHVNEYRTRTGHDITVTAPSFLKCGSRITQNSVLKIRGQDPVTCTHPTTHIREDMRIEAGSIIKAHSTLEDCSSLVYGFSVQNKLENTEWNVIDEFVFFFVTVLSLTVSGTTCIPFNHHCVLFASPDGTKWNNTSPSSSCMVYFIAEYIIPKFSLQEEAAFLNMMGEASTYSWRAQPTLSDGLRMFSFVPRFVIEPFRAQLTSKWINNADAKTDVGRKKFFASDASHNLVHFTCPQYDCHNWAVQFATDEARQFVLEMFGLQTTKDYRKFLKSLSPHPDPTQINGALFHDFVMDAIADGLTISSPTRLASSEPLDCGLFRLPEIIGESNIHLRSSTNISRANLPDLSRIDHAELSPFEPEYDVLFQHSIDKLNTPKQDKPKKGKNMTPLDFRCFTYSLNALGGNDVGYESILLFFKVHMNEQEMIVDALSAIVIKPTLAYQQSISSSASNLMFMWLGLFSNIYGLQPSVVFPHLFFVKSPFVQLLSLHGANTSKFFMDERNIWVVDGHTQNVEAVTVERRERLFVNSVVSLIPNTNPLHFRCCFCGLVLKEEFPNHICERLKYGGPVKSSENLITSPWVTYSSGIGSAEILDRHNPRNEWTQTPGARLMEEIVFTLMREDEQDDTDSGQHRIELHYSANGRIPNWNDTRDEIDAIDIVLIAPMKERNDFRTLADEATESEPELSTFRVVYETPILNIFSYFPQRPLIVKTNPRLGLVDVLSFDHIVRRESKESDTARLVLNCILIIQK</sequence>
<dbReference type="EMBL" id="JARBJD010000119">
    <property type="protein sequence ID" value="KAK2951409.1"/>
    <property type="molecule type" value="Genomic_DNA"/>
</dbReference>
<dbReference type="Proteomes" id="UP001281761">
    <property type="component" value="Unassembled WGS sequence"/>
</dbReference>
<reference evidence="1 2" key="1">
    <citation type="journal article" date="2022" name="bioRxiv">
        <title>Genomics of Preaxostyla Flagellates Illuminates Evolutionary Transitions and the Path Towards Mitochondrial Loss.</title>
        <authorList>
            <person name="Novak L.V.F."/>
            <person name="Treitli S.C."/>
            <person name="Pyrih J."/>
            <person name="Halakuc P."/>
            <person name="Pipaliya S.V."/>
            <person name="Vacek V."/>
            <person name="Brzon O."/>
            <person name="Soukal P."/>
            <person name="Eme L."/>
            <person name="Dacks J.B."/>
            <person name="Karnkowska A."/>
            <person name="Elias M."/>
            <person name="Hampl V."/>
        </authorList>
    </citation>
    <scope>NUCLEOTIDE SEQUENCE [LARGE SCALE GENOMIC DNA]</scope>
    <source>
        <strain evidence="1">NAU3</strain>
        <tissue evidence="1">Gut</tissue>
    </source>
</reference>
<evidence type="ECO:0000313" key="1">
    <source>
        <dbReference type="EMBL" id="KAK2951409.1"/>
    </source>
</evidence>
<comment type="caution">
    <text evidence="1">The sequence shown here is derived from an EMBL/GenBank/DDBJ whole genome shotgun (WGS) entry which is preliminary data.</text>
</comment>